<gene>
    <name evidence="1" type="ORF">C7S18_16850</name>
</gene>
<sequence length="66" mass="7477">MWKGTPASIVDGQVSLRLRQNLLCISVRQIQKLHSTERGIEELLAALYAVMHCLVDLYGLRQPNTQ</sequence>
<dbReference type="KEGG" id="xba:C7S18_16850"/>
<name>A0A2P1PVE7_9GAMM</name>
<evidence type="ECO:0000313" key="1">
    <source>
        <dbReference type="EMBL" id="AVP98754.1"/>
    </source>
</evidence>
<dbReference type="EMBL" id="CP027860">
    <property type="protein sequence ID" value="AVP98754.1"/>
    <property type="molecule type" value="Genomic_DNA"/>
</dbReference>
<protein>
    <submittedName>
        <fullName evidence="1">Uncharacterized protein</fullName>
    </submittedName>
</protein>
<reference evidence="1 2" key="2">
    <citation type="submission" date="2018-03" db="EMBL/GenBank/DDBJ databases">
        <authorList>
            <person name="Keele B.F."/>
        </authorList>
    </citation>
    <scope>NUCLEOTIDE SEQUENCE [LARGE SCALE GENOMIC DNA]</scope>
    <source>
        <strain evidence="1 2">D13</strain>
    </source>
</reference>
<evidence type="ECO:0000313" key="2">
    <source>
        <dbReference type="Proteomes" id="UP000241074"/>
    </source>
</evidence>
<dbReference type="Proteomes" id="UP000241074">
    <property type="component" value="Chromosome"/>
</dbReference>
<accession>A0A2P1PVE7</accession>
<keyword evidence="2" id="KW-1185">Reference proteome</keyword>
<organism evidence="1 2">
    <name type="scientific">Ahniella affigens</name>
    <dbReference type="NCBI Taxonomy" id="2021234"/>
    <lineage>
        <taxon>Bacteria</taxon>
        <taxon>Pseudomonadati</taxon>
        <taxon>Pseudomonadota</taxon>
        <taxon>Gammaproteobacteria</taxon>
        <taxon>Lysobacterales</taxon>
        <taxon>Rhodanobacteraceae</taxon>
        <taxon>Ahniella</taxon>
    </lineage>
</organism>
<reference evidence="1 2" key="1">
    <citation type="submission" date="2018-03" db="EMBL/GenBank/DDBJ databases">
        <title>Ahniella affigens gen. nov., sp. nov., a gammaproteobacterium isolated from sandy soil near a stream.</title>
        <authorList>
            <person name="Ko Y."/>
            <person name="Kim J.-H."/>
        </authorList>
    </citation>
    <scope>NUCLEOTIDE SEQUENCE [LARGE SCALE GENOMIC DNA]</scope>
    <source>
        <strain evidence="1 2">D13</strain>
    </source>
</reference>
<proteinExistence type="predicted"/>
<dbReference type="AlphaFoldDB" id="A0A2P1PVE7"/>